<evidence type="ECO:0000313" key="5">
    <source>
        <dbReference type="Proteomes" id="UP001501586"/>
    </source>
</evidence>
<organism evidence="4 5">
    <name type="scientific">Brevibacterium daeguense</name>
    <dbReference type="NCBI Taxonomy" id="909936"/>
    <lineage>
        <taxon>Bacteria</taxon>
        <taxon>Bacillati</taxon>
        <taxon>Actinomycetota</taxon>
        <taxon>Actinomycetes</taxon>
        <taxon>Micrococcales</taxon>
        <taxon>Brevibacteriaceae</taxon>
        <taxon>Brevibacterium</taxon>
    </lineage>
</organism>
<dbReference type="EMBL" id="BAABAZ010000004">
    <property type="protein sequence ID" value="GAA4283483.1"/>
    <property type="molecule type" value="Genomic_DNA"/>
</dbReference>
<name>A0ABP8EHN7_9MICO</name>
<dbReference type="Gene3D" id="3.40.50.1820">
    <property type="entry name" value="alpha/beta hydrolase"/>
    <property type="match status" value="1"/>
</dbReference>
<comment type="similarity">
    <text evidence="1">Belongs to the 'GDXG' lipolytic enzyme family.</text>
</comment>
<evidence type="ECO:0000313" key="4">
    <source>
        <dbReference type="EMBL" id="GAA4283483.1"/>
    </source>
</evidence>
<dbReference type="PROSITE" id="PS01173">
    <property type="entry name" value="LIPASE_GDXG_HIS"/>
    <property type="match status" value="1"/>
</dbReference>
<dbReference type="RefSeq" id="WP_236863539.1">
    <property type="nucleotide sequence ID" value="NZ_BAABAZ010000004.1"/>
</dbReference>
<accession>A0ABP8EHN7</accession>
<dbReference type="InterPro" id="IPR002168">
    <property type="entry name" value="Lipase_GDXG_HIS_AS"/>
</dbReference>
<dbReference type="SUPFAM" id="SSF53474">
    <property type="entry name" value="alpha/beta-Hydrolases"/>
    <property type="match status" value="1"/>
</dbReference>
<evidence type="ECO:0000256" key="2">
    <source>
        <dbReference type="ARBA" id="ARBA00022801"/>
    </source>
</evidence>
<feature type="domain" description="Alpha/beta hydrolase fold-3" evidence="3">
    <location>
        <begin position="104"/>
        <end position="324"/>
    </location>
</feature>
<dbReference type="Proteomes" id="UP001501586">
    <property type="component" value="Unassembled WGS sequence"/>
</dbReference>
<dbReference type="PANTHER" id="PTHR48081">
    <property type="entry name" value="AB HYDROLASE SUPERFAMILY PROTEIN C4A8.06C"/>
    <property type="match status" value="1"/>
</dbReference>
<comment type="caution">
    <text evidence="4">The sequence shown here is derived from an EMBL/GenBank/DDBJ whole genome shotgun (WGS) entry which is preliminary data.</text>
</comment>
<gene>
    <name evidence="4" type="primary">aes</name>
    <name evidence="4" type="ORF">GCM10022261_10140</name>
</gene>
<sequence length="355" mass="37978">MAQQTFEDIPAYIRTAFTPQMREVVEHQLARRAGLASQASPPAEPVDPIALAARMREDYRDERSFWNVGGPQPFRTEDLHIRAAGVDVPVRIHRPSDSDSLPAIVYFHGGGFNVGDLDTHDRITRVLADVSGAAVVSVDYSLSPEAKFPQALHECAGVVAQLAVNGHSFGIDPDRLAVAGDSAGAMLSVATALLLRDDPQSVPELPAGAADRAFSSVRAMVLYYGGHGLADSASARLYGGFWDDMGPADLDQPDLSPFSGPEDRRSPYVDHLSADLSAPLPSAYIIGAELDPLADSTRAFGTLLAHHGHDVSWRIVPGVLHSFIHFGRMLDEANEVLAGGAAFVRSRFEAAAPQA</sequence>
<proteinExistence type="inferred from homology"/>
<evidence type="ECO:0000256" key="1">
    <source>
        <dbReference type="ARBA" id="ARBA00010515"/>
    </source>
</evidence>
<reference evidence="5" key="1">
    <citation type="journal article" date="2019" name="Int. J. Syst. Evol. Microbiol.">
        <title>The Global Catalogue of Microorganisms (GCM) 10K type strain sequencing project: providing services to taxonomists for standard genome sequencing and annotation.</title>
        <authorList>
            <consortium name="The Broad Institute Genomics Platform"/>
            <consortium name="The Broad Institute Genome Sequencing Center for Infectious Disease"/>
            <person name="Wu L."/>
            <person name="Ma J."/>
        </authorList>
    </citation>
    <scope>NUCLEOTIDE SEQUENCE [LARGE SCALE GENOMIC DNA]</scope>
    <source>
        <strain evidence="5">JCM 17458</strain>
    </source>
</reference>
<keyword evidence="5" id="KW-1185">Reference proteome</keyword>
<dbReference type="InterPro" id="IPR013094">
    <property type="entry name" value="AB_hydrolase_3"/>
</dbReference>
<evidence type="ECO:0000259" key="3">
    <source>
        <dbReference type="Pfam" id="PF07859"/>
    </source>
</evidence>
<dbReference type="InterPro" id="IPR029058">
    <property type="entry name" value="AB_hydrolase_fold"/>
</dbReference>
<dbReference type="InterPro" id="IPR050300">
    <property type="entry name" value="GDXG_lipolytic_enzyme"/>
</dbReference>
<keyword evidence="2" id="KW-0378">Hydrolase</keyword>
<dbReference type="Pfam" id="PF07859">
    <property type="entry name" value="Abhydrolase_3"/>
    <property type="match status" value="1"/>
</dbReference>
<protein>
    <submittedName>
        <fullName evidence="4">Acetyl esterase</fullName>
    </submittedName>
</protein>
<dbReference type="PANTHER" id="PTHR48081:SF8">
    <property type="entry name" value="ALPHA_BETA HYDROLASE FOLD-3 DOMAIN-CONTAINING PROTEIN-RELATED"/>
    <property type="match status" value="1"/>
</dbReference>